<proteinExistence type="predicted"/>
<dbReference type="SUPFAM" id="SSF48452">
    <property type="entry name" value="TPR-like"/>
    <property type="match status" value="1"/>
</dbReference>
<name>A0ABQ3QRD5_9ACTN</name>
<dbReference type="EMBL" id="BNDY01000017">
    <property type="protein sequence ID" value="GHI39847.1"/>
    <property type="molecule type" value="Genomic_DNA"/>
</dbReference>
<dbReference type="Pfam" id="PF07721">
    <property type="entry name" value="TPR_4"/>
    <property type="match status" value="1"/>
</dbReference>
<gene>
    <name evidence="1" type="ORF">Sviol_42550</name>
</gene>
<evidence type="ECO:0000313" key="1">
    <source>
        <dbReference type="EMBL" id="GHI39847.1"/>
    </source>
</evidence>
<dbReference type="Proteomes" id="UP001050808">
    <property type="component" value="Unassembled WGS sequence"/>
</dbReference>
<dbReference type="InterPro" id="IPR011990">
    <property type="entry name" value="TPR-like_helical_dom_sf"/>
</dbReference>
<evidence type="ECO:0000313" key="2">
    <source>
        <dbReference type="Proteomes" id="UP001050808"/>
    </source>
</evidence>
<dbReference type="InterPro" id="IPR011717">
    <property type="entry name" value="TPR-4"/>
</dbReference>
<sequence>MKSIRTLLTRKKPVPAIVGIPQASALVLRAISELLRAGRAEEAEEQARTFQQAAGRAPGRGDLTNATVSMLAARAVLAQGRAAQAVSELDGLLAELTEPPSMPHYAMSLAVRVNRAAALCHLERPGEAETECRDVLKSLARMTRPSAKVELAALHCLVLALNGQGRYEEAEAVARGALPRAEREAAMALGCGLVHSLNGQGRHEEALTEARKSAPAYGQGGAGAIGLGAATALHGLGHRAEAEAEARQVLADCEKYLPPGHRRTQQTHQLLARITTDSPG</sequence>
<organism evidence="1 2">
    <name type="scientific">Streptomyces violascens</name>
    <dbReference type="NCBI Taxonomy" id="67381"/>
    <lineage>
        <taxon>Bacteria</taxon>
        <taxon>Bacillati</taxon>
        <taxon>Actinomycetota</taxon>
        <taxon>Actinomycetes</taxon>
        <taxon>Kitasatosporales</taxon>
        <taxon>Streptomycetaceae</taxon>
        <taxon>Streptomyces</taxon>
    </lineage>
</organism>
<accession>A0ABQ3QRD5</accession>
<protein>
    <recommendedName>
        <fullName evidence="3">Tetratricopeptide repeat protein</fullName>
    </recommendedName>
</protein>
<reference evidence="1" key="1">
    <citation type="submission" date="2024-05" db="EMBL/GenBank/DDBJ databases">
        <title>Whole genome shotgun sequence of Streptomyces violascens NBRC 12920.</title>
        <authorList>
            <person name="Komaki H."/>
            <person name="Tamura T."/>
        </authorList>
    </citation>
    <scope>NUCLEOTIDE SEQUENCE</scope>
    <source>
        <strain evidence="1">NBRC 12920</strain>
    </source>
</reference>
<dbReference type="RefSeq" id="WP_189971248.1">
    <property type="nucleotide sequence ID" value="NZ_BMUA01000045.1"/>
</dbReference>
<comment type="caution">
    <text evidence="1">The sequence shown here is derived from an EMBL/GenBank/DDBJ whole genome shotgun (WGS) entry which is preliminary data.</text>
</comment>
<dbReference type="Gene3D" id="1.25.40.10">
    <property type="entry name" value="Tetratricopeptide repeat domain"/>
    <property type="match status" value="1"/>
</dbReference>
<keyword evidence="2" id="KW-1185">Reference proteome</keyword>
<evidence type="ECO:0008006" key="3">
    <source>
        <dbReference type="Google" id="ProtNLM"/>
    </source>
</evidence>
<dbReference type="Pfam" id="PF13374">
    <property type="entry name" value="TPR_10"/>
    <property type="match status" value="1"/>
</dbReference>